<organism evidence="1">
    <name type="scientific">Siphoviridae sp. ctnpt50</name>
    <dbReference type="NCBI Taxonomy" id="2827941"/>
    <lineage>
        <taxon>Viruses</taxon>
        <taxon>Duplodnaviria</taxon>
        <taxon>Heunggongvirae</taxon>
        <taxon>Uroviricota</taxon>
        <taxon>Caudoviricetes</taxon>
    </lineage>
</organism>
<name>A0A8S5SDF0_9CAUD</name>
<accession>A0A8S5SDF0</accession>
<sequence length="29" mass="3551">MVSKDHEINENIFIKRNGEKQKWQKHLIS</sequence>
<dbReference type="EMBL" id="BK032577">
    <property type="protein sequence ID" value="DAF48998.1"/>
    <property type="molecule type" value="Genomic_DNA"/>
</dbReference>
<protein>
    <submittedName>
        <fullName evidence="1">Uncharacterized protein</fullName>
    </submittedName>
</protein>
<proteinExistence type="predicted"/>
<evidence type="ECO:0000313" key="1">
    <source>
        <dbReference type="EMBL" id="DAF48998.1"/>
    </source>
</evidence>
<reference evidence="1" key="1">
    <citation type="journal article" date="2021" name="Proc. Natl. Acad. Sci. U.S.A.">
        <title>A Catalog of Tens of Thousands of Viruses from Human Metagenomes Reveals Hidden Associations with Chronic Diseases.</title>
        <authorList>
            <person name="Tisza M.J."/>
            <person name="Buck C.B."/>
        </authorList>
    </citation>
    <scope>NUCLEOTIDE SEQUENCE</scope>
    <source>
        <strain evidence="1">Ctnpt50</strain>
    </source>
</reference>